<proteinExistence type="predicted"/>
<dbReference type="VEuPathDB" id="FungiDB:Z519_04908"/>
<evidence type="ECO:0000313" key="4">
    <source>
        <dbReference type="EMBL" id="KIW94928.1"/>
    </source>
</evidence>
<protein>
    <recommendedName>
        <fullName evidence="3">L-tryptophan decarboxylase PsiD-like domain-containing protein</fullName>
    </recommendedName>
</protein>
<dbReference type="Pfam" id="PF02666">
    <property type="entry name" value="PS_Dcarbxylase"/>
    <property type="match status" value="1"/>
</dbReference>
<dbReference type="InterPro" id="IPR003817">
    <property type="entry name" value="PS_Dcarbxylase"/>
</dbReference>
<dbReference type="GO" id="GO:0006646">
    <property type="term" value="P:phosphatidylethanolamine biosynthetic process"/>
    <property type="evidence" value="ECO:0007669"/>
    <property type="project" value="TreeGrafter"/>
</dbReference>
<evidence type="ECO:0000313" key="5">
    <source>
        <dbReference type="Proteomes" id="UP000053789"/>
    </source>
</evidence>
<keyword evidence="5" id="KW-1185">Reference proteome</keyword>
<dbReference type="InterPro" id="IPR022237">
    <property type="entry name" value="PsiD-like"/>
</dbReference>
<evidence type="ECO:0000259" key="3">
    <source>
        <dbReference type="Pfam" id="PF12588"/>
    </source>
</evidence>
<evidence type="ECO:0000256" key="2">
    <source>
        <dbReference type="ARBA" id="ARBA00023239"/>
    </source>
</evidence>
<dbReference type="Pfam" id="PF12588">
    <property type="entry name" value="PSDC"/>
    <property type="match status" value="1"/>
</dbReference>
<dbReference type="HOGENOM" id="CLU_033450_1_0_1"/>
<dbReference type="GO" id="GO:0005739">
    <property type="term" value="C:mitochondrion"/>
    <property type="evidence" value="ECO:0007669"/>
    <property type="project" value="TreeGrafter"/>
</dbReference>
<sequence length="375" mass="41448">MGNWLPKDQAHIKQRLATKLEKLEKKQQLHKKGVITLDPSIVALQQLIPPAYQDDPTGKPQLRDFETMLGLVDMILKGPQWFDVQDPPTAMGLIGFPINAIPDWTMGPLAAYLFVMETQLNSTCLNQSSGWLSAEALNVLLAKGNDGKTDYTFQQLYECKPSRPFFGFTSSDMFFTRKFNPGIRPVASPDDQPTAEQPDPTQVIANACGSTSLQFATNVKLHDTFWLKEQPYSLAEMLDNHPETEQFVGGSVYQAFLRSYYSENLSQGFENPESPNAAAPNNSQPYISAVAARGITFVEADNPLYRVDGDWNRIDKGQLIGMFHFGGSTHCLVFRPQTTLASHKFVNPPPCDLNASSNNPVCSALAVVTPPPSSC</sequence>
<name>A0A0D2HNF5_CLAB1</name>
<dbReference type="AlphaFoldDB" id="A0A0D2HNF5"/>
<accession>A0A0D2HNF5</accession>
<feature type="domain" description="L-tryptophan decarboxylase PsiD-like" evidence="3">
    <location>
        <begin position="47"/>
        <end position="123"/>
    </location>
</feature>
<dbReference type="GeneID" id="27697836"/>
<dbReference type="Proteomes" id="UP000053789">
    <property type="component" value="Unassembled WGS sequence"/>
</dbReference>
<evidence type="ECO:0000256" key="1">
    <source>
        <dbReference type="ARBA" id="ARBA00022793"/>
    </source>
</evidence>
<dbReference type="PANTHER" id="PTHR10067:SF9">
    <property type="entry name" value="PHOSPHATIDYLSERINE DECARBOXYLASE FAMILY PROTEIN (AFU_ORTHOLOGUE AFUA_7G01730)"/>
    <property type="match status" value="1"/>
</dbReference>
<keyword evidence="2" id="KW-0456">Lyase</keyword>
<reference evidence="4" key="1">
    <citation type="submission" date="2015-01" db="EMBL/GenBank/DDBJ databases">
        <title>The Genome Sequence of Cladophialophora bantiana CBS 173.52.</title>
        <authorList>
            <consortium name="The Broad Institute Genomics Platform"/>
            <person name="Cuomo C."/>
            <person name="de Hoog S."/>
            <person name="Gorbushina A."/>
            <person name="Stielow B."/>
            <person name="Teixiera M."/>
            <person name="Abouelleil A."/>
            <person name="Chapman S.B."/>
            <person name="Priest M."/>
            <person name="Young S.K."/>
            <person name="Wortman J."/>
            <person name="Nusbaum C."/>
            <person name="Birren B."/>
        </authorList>
    </citation>
    <scope>NUCLEOTIDE SEQUENCE [LARGE SCALE GENOMIC DNA]</scope>
    <source>
        <strain evidence="4">CBS 173.52</strain>
    </source>
</reference>
<dbReference type="EMBL" id="KN846985">
    <property type="protein sequence ID" value="KIW94928.1"/>
    <property type="molecule type" value="Genomic_DNA"/>
</dbReference>
<keyword evidence="1" id="KW-0210">Decarboxylase</keyword>
<dbReference type="PANTHER" id="PTHR10067">
    <property type="entry name" value="PHOSPHATIDYLSERINE DECARBOXYLASE"/>
    <property type="match status" value="1"/>
</dbReference>
<gene>
    <name evidence="4" type="ORF">Z519_04908</name>
</gene>
<dbReference type="OrthoDB" id="5973539at2759"/>
<dbReference type="GO" id="GO:0004609">
    <property type="term" value="F:phosphatidylserine decarboxylase activity"/>
    <property type="evidence" value="ECO:0007669"/>
    <property type="project" value="InterPro"/>
</dbReference>
<organism evidence="4 5">
    <name type="scientific">Cladophialophora bantiana (strain ATCC 10958 / CBS 173.52 / CDC B-1940 / NIH 8579)</name>
    <name type="common">Xylohypha bantiana</name>
    <dbReference type="NCBI Taxonomy" id="1442370"/>
    <lineage>
        <taxon>Eukaryota</taxon>
        <taxon>Fungi</taxon>
        <taxon>Dikarya</taxon>
        <taxon>Ascomycota</taxon>
        <taxon>Pezizomycotina</taxon>
        <taxon>Eurotiomycetes</taxon>
        <taxon>Chaetothyriomycetidae</taxon>
        <taxon>Chaetothyriales</taxon>
        <taxon>Herpotrichiellaceae</taxon>
        <taxon>Cladophialophora</taxon>
    </lineage>
</organism>
<dbReference type="RefSeq" id="XP_016621597.1">
    <property type="nucleotide sequence ID" value="XM_016762650.1"/>
</dbReference>